<dbReference type="Pfam" id="PF00270">
    <property type="entry name" value="DEAD"/>
    <property type="match status" value="1"/>
</dbReference>
<reference evidence="5 6" key="1">
    <citation type="submission" date="2024-06" db="EMBL/GenBank/DDBJ databases">
        <title>Genomic Encyclopedia of Type Strains, Phase IV (KMG-IV): sequencing the most valuable type-strain genomes for metagenomic binning, comparative biology and taxonomic classification.</title>
        <authorList>
            <person name="Goeker M."/>
        </authorList>
    </citation>
    <scope>NUCLEOTIDE SEQUENCE [LARGE SCALE GENOMIC DNA]</scope>
    <source>
        <strain evidence="5 6">D-501</strain>
    </source>
</reference>
<feature type="domain" description="Helicase ATP-binding" evidence="3">
    <location>
        <begin position="32"/>
        <end position="203"/>
    </location>
</feature>
<protein>
    <submittedName>
        <fullName evidence="5">ATP-dependent Lhr-like helicase</fullName>
        <ecNumber evidence="5">3.6.4.-</ecNumber>
    </submittedName>
</protein>
<dbReference type="Pfam" id="PF00271">
    <property type="entry name" value="Helicase_C"/>
    <property type="match status" value="1"/>
</dbReference>
<organism evidence="5 6">
    <name type="scientific">Sphaerotilus sulfidivorans</name>
    <dbReference type="NCBI Taxonomy" id="639200"/>
    <lineage>
        <taxon>Bacteria</taxon>
        <taxon>Pseudomonadati</taxon>
        <taxon>Pseudomonadota</taxon>
        <taxon>Betaproteobacteria</taxon>
        <taxon>Burkholderiales</taxon>
        <taxon>Sphaerotilaceae</taxon>
        <taxon>Sphaerotilus</taxon>
    </lineage>
</organism>
<evidence type="ECO:0000256" key="2">
    <source>
        <dbReference type="ARBA" id="ARBA00022840"/>
    </source>
</evidence>
<dbReference type="Gene3D" id="3.40.50.300">
    <property type="entry name" value="P-loop containing nucleotide triphosphate hydrolases"/>
    <property type="match status" value="2"/>
</dbReference>
<gene>
    <name evidence="5" type="ORF">ABIC99_003643</name>
</gene>
<dbReference type="InterPro" id="IPR001650">
    <property type="entry name" value="Helicase_C-like"/>
</dbReference>
<evidence type="ECO:0000313" key="5">
    <source>
        <dbReference type="EMBL" id="MET3605809.1"/>
    </source>
</evidence>
<keyword evidence="6" id="KW-1185">Reference proteome</keyword>
<keyword evidence="2" id="KW-0067">ATP-binding</keyword>
<dbReference type="InterPro" id="IPR027417">
    <property type="entry name" value="P-loop_NTPase"/>
</dbReference>
<dbReference type="GO" id="GO:0016787">
    <property type="term" value="F:hydrolase activity"/>
    <property type="evidence" value="ECO:0007669"/>
    <property type="project" value="UniProtKB-KW"/>
</dbReference>
<evidence type="ECO:0000259" key="4">
    <source>
        <dbReference type="PROSITE" id="PS51194"/>
    </source>
</evidence>
<evidence type="ECO:0000259" key="3">
    <source>
        <dbReference type="PROSITE" id="PS51192"/>
    </source>
</evidence>
<dbReference type="EC" id="3.6.4.-" evidence="5"/>
<dbReference type="InterPro" id="IPR011545">
    <property type="entry name" value="DEAD/DEAH_box_helicase_dom"/>
</dbReference>
<dbReference type="SUPFAM" id="SSF52540">
    <property type="entry name" value="P-loop containing nucleoside triphosphate hydrolases"/>
    <property type="match status" value="1"/>
</dbReference>
<dbReference type="SMART" id="SM00487">
    <property type="entry name" value="DEXDc"/>
    <property type="match status" value="1"/>
</dbReference>
<proteinExistence type="predicted"/>
<dbReference type="PROSITE" id="PS51194">
    <property type="entry name" value="HELICASE_CTER"/>
    <property type="match status" value="1"/>
</dbReference>
<comment type="caution">
    <text evidence="5">The sequence shown here is derived from an EMBL/GenBank/DDBJ whole genome shotgun (WGS) entry which is preliminary data.</text>
</comment>
<evidence type="ECO:0000313" key="6">
    <source>
        <dbReference type="Proteomes" id="UP001549111"/>
    </source>
</evidence>
<dbReference type="PROSITE" id="PS51192">
    <property type="entry name" value="HELICASE_ATP_BIND_1"/>
    <property type="match status" value="1"/>
</dbReference>
<dbReference type="RefSeq" id="WP_180693051.1">
    <property type="nucleotide sequence ID" value="NZ_JACCPY010000044.1"/>
</dbReference>
<dbReference type="InterPro" id="IPR052511">
    <property type="entry name" value="ATP-dep_Helicase"/>
</dbReference>
<dbReference type="EMBL" id="JBEPLS010000024">
    <property type="protein sequence ID" value="MET3605809.1"/>
    <property type="molecule type" value="Genomic_DNA"/>
</dbReference>
<dbReference type="PANTHER" id="PTHR47962">
    <property type="entry name" value="ATP-DEPENDENT HELICASE LHR-RELATED-RELATED"/>
    <property type="match status" value="1"/>
</dbReference>
<name>A0ABV2IS98_9BURK</name>
<dbReference type="SMART" id="SM00490">
    <property type="entry name" value="HELICc"/>
    <property type="match status" value="1"/>
</dbReference>
<dbReference type="InterPro" id="IPR014001">
    <property type="entry name" value="Helicase_ATP-bd"/>
</dbReference>
<feature type="domain" description="Helicase C-terminal" evidence="4">
    <location>
        <begin position="230"/>
        <end position="385"/>
    </location>
</feature>
<dbReference type="PANTHER" id="PTHR47962:SF5">
    <property type="entry name" value="ATP-DEPENDENT HELICASE LHR-RELATED"/>
    <property type="match status" value="1"/>
</dbReference>
<accession>A0ABV2IS98</accession>
<keyword evidence="5" id="KW-0378">Hydrolase</keyword>
<sequence>MSDFDRLHPALRHHIVNTLGWSTLRPTQLAAIAPIQSGQHGLLLAPTAGGKTEAAFLPVLSRMLDEHWTGTSVLYVCPIKALLNNLEPRLAHYAGLVGRRVEVWHGDVSVARKRRILSDPPDVLLTTPESLEGMLISPRLEREAWFGQMRCVIADELHAFAAGDRGWHLRSVITRIDRYADHPLQRIGLSATVSNPDELLDWFAPCGSRQVVGSSSVSTEADVTLDHVGSLENAAIVISRLHRGEKRLVFCDSRASAENLGTGLRELGVRTFVSHASLSVAERRHAEDAFAQERDCVIVATSTLELGIDVGDLDRVIQIDAPGSVSSFLQRMGRSGRRAGSARNCLFLTTSETALLSAAALCRLWSRGWVEKALPPVQPWNVLVQQSLLMVLEHGQMTVSELHIRLTDSFPELEPAGVHACLDHLVAQGHLASPEPGWVQIGPQAQSQHERSHYRDLLVTFTGPDQLVGKHGTAEVGYLDPTVLLGKQEEPRRVLLSGRSWIVREIDWKRRVVWLEPAAQGGQARWMGSARGMSAEVAMAVRDLLRSGDAGVASLSRRAAATLHDLMDVMPTQVDPPAVQAQSASTWLMWTYAGTDANRRQQLAWRHAGASRSDGLSITWRTDPRAVVFTSDLDPVLGAEELAELARPFKFADMLPPDGLSRMVVARLGLSSA</sequence>
<evidence type="ECO:0000256" key="1">
    <source>
        <dbReference type="ARBA" id="ARBA00022741"/>
    </source>
</evidence>
<keyword evidence="1" id="KW-0547">Nucleotide-binding</keyword>
<dbReference type="Proteomes" id="UP001549111">
    <property type="component" value="Unassembled WGS sequence"/>
</dbReference>